<feature type="non-terminal residue" evidence="12">
    <location>
        <position position="438"/>
    </location>
</feature>
<dbReference type="EMBL" id="ML004436">
    <property type="protein sequence ID" value="RKP31837.1"/>
    <property type="molecule type" value="Genomic_DNA"/>
</dbReference>
<keyword evidence="5 9" id="KW-0963">Cytoplasm</keyword>
<keyword evidence="13" id="KW-1185">Reference proteome</keyword>
<name>A0A4P9ZFL2_9ASCO</name>
<protein>
    <recommendedName>
        <fullName evidence="3 9">Exportin-T</fullName>
    </recommendedName>
    <alternativeName>
        <fullName evidence="9">Exportin(tRNA)</fullName>
    </alternativeName>
    <alternativeName>
        <fullName evidence="9">tRNA exportin</fullName>
    </alternativeName>
</protein>
<keyword evidence="7 9" id="KW-0694">RNA-binding</keyword>
<evidence type="ECO:0000256" key="7">
    <source>
        <dbReference type="ARBA" id="ARBA00022884"/>
    </source>
</evidence>
<feature type="domain" description="Exportin-1/Importin-beta-like" evidence="10">
    <location>
        <begin position="104"/>
        <end position="250"/>
    </location>
</feature>
<evidence type="ECO:0000259" key="11">
    <source>
        <dbReference type="Pfam" id="PF19282"/>
    </source>
</evidence>
<evidence type="ECO:0000256" key="6">
    <source>
        <dbReference type="ARBA" id="ARBA00022555"/>
    </source>
</evidence>
<gene>
    <name evidence="12" type="ORF">METBISCDRAFT_21940</name>
</gene>
<proteinExistence type="inferred from homology"/>
<evidence type="ECO:0000313" key="13">
    <source>
        <dbReference type="Proteomes" id="UP000268321"/>
    </source>
</evidence>
<evidence type="ECO:0000256" key="8">
    <source>
        <dbReference type="ARBA" id="ARBA00023242"/>
    </source>
</evidence>
<dbReference type="GO" id="GO:0016363">
    <property type="term" value="C:nuclear matrix"/>
    <property type="evidence" value="ECO:0007669"/>
    <property type="project" value="TreeGrafter"/>
</dbReference>
<dbReference type="Pfam" id="PF19282">
    <property type="entry name" value="Exportin-T"/>
    <property type="match status" value="1"/>
</dbReference>
<feature type="domain" description="Exportin-T C-terminal" evidence="11">
    <location>
        <begin position="317"/>
        <end position="438"/>
    </location>
</feature>
<keyword evidence="4 9" id="KW-0813">Transport</keyword>
<dbReference type="InterPro" id="IPR045546">
    <property type="entry name" value="Exportin-T_C"/>
</dbReference>
<dbReference type="InterPro" id="IPR040017">
    <property type="entry name" value="XPOT"/>
</dbReference>
<organism evidence="12 13">
    <name type="scientific">Metschnikowia bicuspidata</name>
    <dbReference type="NCBI Taxonomy" id="27322"/>
    <lineage>
        <taxon>Eukaryota</taxon>
        <taxon>Fungi</taxon>
        <taxon>Dikarya</taxon>
        <taxon>Ascomycota</taxon>
        <taxon>Saccharomycotina</taxon>
        <taxon>Pichiomycetes</taxon>
        <taxon>Metschnikowiaceae</taxon>
        <taxon>Metschnikowia</taxon>
    </lineage>
</organism>
<evidence type="ECO:0000256" key="9">
    <source>
        <dbReference type="RuleBase" id="RU366037"/>
    </source>
</evidence>
<dbReference type="Gene3D" id="1.25.10.10">
    <property type="entry name" value="Leucine-rich Repeat Variant"/>
    <property type="match status" value="1"/>
</dbReference>
<evidence type="ECO:0000259" key="10">
    <source>
        <dbReference type="Pfam" id="PF08389"/>
    </source>
</evidence>
<dbReference type="Proteomes" id="UP000268321">
    <property type="component" value="Unassembled WGS sequence"/>
</dbReference>
<reference evidence="13" key="1">
    <citation type="journal article" date="2018" name="Nat. Microbiol.">
        <title>Leveraging single-cell genomics to expand the fungal tree of life.</title>
        <authorList>
            <person name="Ahrendt S.R."/>
            <person name="Quandt C.A."/>
            <person name="Ciobanu D."/>
            <person name="Clum A."/>
            <person name="Salamov A."/>
            <person name="Andreopoulos B."/>
            <person name="Cheng J.F."/>
            <person name="Woyke T."/>
            <person name="Pelin A."/>
            <person name="Henrissat B."/>
            <person name="Reynolds N.K."/>
            <person name="Benny G.L."/>
            <person name="Smith M.E."/>
            <person name="James T.Y."/>
            <person name="Grigoriev I.V."/>
        </authorList>
    </citation>
    <scope>NUCLEOTIDE SEQUENCE [LARGE SCALE GENOMIC DNA]</scope>
    <source>
        <strain evidence="13">Baker2002</strain>
    </source>
</reference>
<comment type="similarity">
    <text evidence="2 9">Belongs to the exportin family.</text>
</comment>
<dbReference type="InterPro" id="IPR013598">
    <property type="entry name" value="Exportin-1/Importin-b-like"/>
</dbReference>
<dbReference type="AlphaFoldDB" id="A0A4P9ZFL2"/>
<keyword evidence="6 9" id="KW-0820">tRNA-binding</keyword>
<dbReference type="GO" id="GO:0005737">
    <property type="term" value="C:cytoplasm"/>
    <property type="evidence" value="ECO:0007669"/>
    <property type="project" value="UniProtKB-SubCell"/>
</dbReference>
<evidence type="ECO:0000256" key="5">
    <source>
        <dbReference type="ARBA" id="ARBA00022490"/>
    </source>
</evidence>
<dbReference type="OrthoDB" id="26399at2759"/>
<accession>A0A4P9ZFL2</accession>
<evidence type="ECO:0000256" key="3">
    <source>
        <dbReference type="ARBA" id="ARBA00018928"/>
    </source>
</evidence>
<dbReference type="GO" id="GO:0071528">
    <property type="term" value="P:tRNA re-export from nucleus"/>
    <property type="evidence" value="ECO:0007669"/>
    <property type="project" value="UniProtKB-UniRule"/>
</dbReference>
<dbReference type="Pfam" id="PF08389">
    <property type="entry name" value="Xpo1"/>
    <property type="match status" value="1"/>
</dbReference>
<dbReference type="PANTHER" id="PTHR15952:SF11">
    <property type="entry name" value="EXPORTIN-T"/>
    <property type="match status" value="1"/>
</dbReference>
<dbReference type="InterPro" id="IPR011989">
    <property type="entry name" value="ARM-like"/>
</dbReference>
<dbReference type="GO" id="GO:0031267">
    <property type="term" value="F:small GTPase binding"/>
    <property type="evidence" value="ECO:0007669"/>
    <property type="project" value="InterPro"/>
</dbReference>
<dbReference type="SUPFAM" id="SSF48371">
    <property type="entry name" value="ARM repeat"/>
    <property type="match status" value="1"/>
</dbReference>
<evidence type="ECO:0000256" key="4">
    <source>
        <dbReference type="ARBA" id="ARBA00022448"/>
    </source>
</evidence>
<dbReference type="PANTHER" id="PTHR15952">
    <property type="entry name" value="EXPORTIN-T/LOS1"/>
    <property type="match status" value="1"/>
</dbReference>
<dbReference type="GO" id="GO:0000049">
    <property type="term" value="F:tRNA binding"/>
    <property type="evidence" value="ECO:0007669"/>
    <property type="project" value="UniProtKB-UniRule"/>
</dbReference>
<dbReference type="InterPro" id="IPR016024">
    <property type="entry name" value="ARM-type_fold"/>
</dbReference>
<dbReference type="GO" id="GO:0005643">
    <property type="term" value="C:nuclear pore"/>
    <property type="evidence" value="ECO:0007669"/>
    <property type="project" value="TreeGrafter"/>
</dbReference>
<comment type="subcellular location">
    <subcellularLocation>
        <location evidence="1 9">Cytoplasm</location>
    </subcellularLocation>
    <subcellularLocation>
        <location evidence="9">Nucleus</location>
    </subcellularLocation>
    <text evidence="9">Shuttles between the nucleus and the cytoplasm.</text>
</comment>
<evidence type="ECO:0000313" key="12">
    <source>
        <dbReference type="EMBL" id="RKP31837.1"/>
    </source>
</evidence>
<keyword evidence="8 9" id="KW-0539">Nucleus</keyword>
<evidence type="ECO:0000256" key="2">
    <source>
        <dbReference type="ARBA" id="ARBA00009466"/>
    </source>
</evidence>
<comment type="function">
    <text evidence="9">tRNA nucleus export receptor which facilitates tRNA translocation across the nuclear pore complex.</text>
</comment>
<sequence length="438" mass="49975">MDQQIQQAVEIALLGTSDPALKNQAITFITEVKATEQGYKKCVDLLLDSSLKGNVFSEGLKFFILLVIDENIERLSPEQLFALDASLFKYLENVLLKGNDSDPVFLKNKFADILCRLFCHVYPLLNVSFLSNLLLSVQSKNIASIDYYLRVLIAIHFEIGDKLIARADGAQDRNNRLKDLIRDRDMVALVSSWKIILLEFKDPVIADNCLKVIGYYIDWMEITLFIQKDFLDDIYGLLYNTDLRIQVCSTIIEIISKKMKPANKLQLINLMDLASVVSSLDDSDLDFIENLAKLSNQIGLELSVVLENEPLLLLEVNTHFLKLWPTVLDFLGNEYDDISQQVFPFIQQYLFVAKKVSALASDDLLLSLLKKIIDKMKHDVDSFDMEDEDEQLFEIRRKLKTFQDTIAGLHPALYLEIVPMIVNSSIFSVLSTPSINDW</sequence>
<evidence type="ECO:0000256" key="1">
    <source>
        <dbReference type="ARBA" id="ARBA00004496"/>
    </source>
</evidence>